<dbReference type="RefSeq" id="WP_166009013.1">
    <property type="nucleotide sequence ID" value="NZ_CP049888.1"/>
</dbReference>
<accession>A0A6G8AY34</accession>
<keyword evidence="2" id="KW-1185">Reference proteome</keyword>
<proteinExistence type="predicted"/>
<gene>
    <name evidence="1" type="ORF">G7084_00395</name>
</gene>
<reference evidence="1 2" key="1">
    <citation type="submission" date="2020-03" db="EMBL/GenBank/DDBJ databases">
        <title>Weissella sp. nov., isolated from Cybister lewisianus.</title>
        <authorList>
            <person name="Hyun D.-W."/>
            <person name="Bae J.-W."/>
        </authorList>
    </citation>
    <scope>NUCLEOTIDE SEQUENCE [LARGE SCALE GENOMIC DNA]</scope>
    <source>
        <strain evidence="1 2">HDW19</strain>
    </source>
</reference>
<protein>
    <submittedName>
        <fullName evidence="1">Uncharacterized protein</fullName>
    </submittedName>
</protein>
<dbReference type="EMBL" id="CP049888">
    <property type="protein sequence ID" value="QIL49917.1"/>
    <property type="molecule type" value="Genomic_DNA"/>
</dbReference>
<dbReference type="AlphaFoldDB" id="A0A6G8AY34"/>
<dbReference type="Proteomes" id="UP000500741">
    <property type="component" value="Chromosome"/>
</dbReference>
<sequence length="95" mass="10486">MAIDTKKLAGMGEAALVELKTLMSLSELPAINAFRAELKNIDESELFAVSPMLPEYVESTTKNMRFLVGNYNSTITHAKNRSGEVEVLMAQLTNH</sequence>
<dbReference type="KEGG" id="wco:G7084_00395"/>
<evidence type="ECO:0000313" key="2">
    <source>
        <dbReference type="Proteomes" id="UP000500741"/>
    </source>
</evidence>
<name>A0A6G8AY34_9LACO</name>
<evidence type="ECO:0000313" key="1">
    <source>
        <dbReference type="EMBL" id="QIL49917.1"/>
    </source>
</evidence>
<organism evidence="1 2">
    <name type="scientific">Weissella coleopterorum</name>
    <dbReference type="NCBI Taxonomy" id="2714949"/>
    <lineage>
        <taxon>Bacteria</taxon>
        <taxon>Bacillati</taxon>
        <taxon>Bacillota</taxon>
        <taxon>Bacilli</taxon>
        <taxon>Lactobacillales</taxon>
        <taxon>Lactobacillaceae</taxon>
        <taxon>Weissella</taxon>
    </lineage>
</organism>